<dbReference type="Gene3D" id="3.40.50.11350">
    <property type="match status" value="1"/>
</dbReference>
<gene>
    <name evidence="1" type="ORF">ACHAXA_007006</name>
</gene>
<dbReference type="EMBL" id="JALLPB020000410">
    <property type="protein sequence ID" value="KAL3809406.1"/>
    <property type="molecule type" value="Genomic_DNA"/>
</dbReference>
<accession>A0ABD3RD78</accession>
<sequence length="253" mass="28809">MEKKWSNGWSKQLQSTSYGAYEEEMKMLIEMPLAQAIVKSLAQNLSPLVLSFLTPMLKQSVDSDLHLCTHVREGNGEFQISYVERQMDLLSDLNQTLVDMNIFAKSRNAHKVSVFVASDTQSAWSWFGKNAPSNWLMIKPSKERRRPESGVWFGEHGSRTNENLTQLEKDEAMAEAVADVFALGECDALYIPRYSSFSVVGIMLARADGRKVFFREASNPWVSPDVFKNSSKFVEYPDDHVWRHIDAEANSEK</sequence>
<keyword evidence="2" id="KW-1185">Reference proteome</keyword>
<comment type="caution">
    <text evidence="1">The sequence shown here is derived from an EMBL/GenBank/DDBJ whole genome shotgun (WGS) entry which is preliminary data.</text>
</comment>
<evidence type="ECO:0000313" key="1">
    <source>
        <dbReference type="EMBL" id="KAL3809406.1"/>
    </source>
</evidence>
<reference evidence="1 2" key="1">
    <citation type="submission" date="2024-10" db="EMBL/GenBank/DDBJ databases">
        <title>Updated reference genomes for cyclostephanoid diatoms.</title>
        <authorList>
            <person name="Roberts W.R."/>
            <person name="Alverson A.J."/>
        </authorList>
    </citation>
    <scope>NUCLEOTIDE SEQUENCE [LARGE SCALE GENOMIC DNA]</scope>
    <source>
        <strain evidence="1 2">AJA228-03</strain>
    </source>
</reference>
<protein>
    <submittedName>
        <fullName evidence="1">Uncharacterized protein</fullName>
    </submittedName>
</protein>
<dbReference type="AlphaFoldDB" id="A0ABD3RD78"/>
<dbReference type="Proteomes" id="UP001530377">
    <property type="component" value="Unassembled WGS sequence"/>
</dbReference>
<evidence type="ECO:0000313" key="2">
    <source>
        <dbReference type="Proteomes" id="UP001530377"/>
    </source>
</evidence>
<proteinExistence type="predicted"/>
<name>A0ABD3RD78_9STRA</name>
<organism evidence="1 2">
    <name type="scientific">Cyclostephanos tholiformis</name>
    <dbReference type="NCBI Taxonomy" id="382380"/>
    <lineage>
        <taxon>Eukaryota</taxon>
        <taxon>Sar</taxon>
        <taxon>Stramenopiles</taxon>
        <taxon>Ochrophyta</taxon>
        <taxon>Bacillariophyta</taxon>
        <taxon>Coscinodiscophyceae</taxon>
        <taxon>Thalassiosirophycidae</taxon>
        <taxon>Stephanodiscales</taxon>
        <taxon>Stephanodiscaceae</taxon>
        <taxon>Cyclostephanos</taxon>
    </lineage>
</organism>